<protein>
    <submittedName>
        <fullName evidence="3">Uncharacterized protein</fullName>
    </submittedName>
</protein>
<name>A0A8H6X6W1_9AGAR</name>
<proteinExistence type="predicted"/>
<dbReference type="AlphaFoldDB" id="A0A8H6X6W1"/>
<feature type="transmembrane region" description="Helical" evidence="2">
    <location>
        <begin position="195"/>
        <end position="214"/>
    </location>
</feature>
<feature type="region of interest" description="Disordered" evidence="1">
    <location>
        <begin position="125"/>
        <end position="146"/>
    </location>
</feature>
<sequence length="240" mass="27277">MTLGSPAPEGFLFLCPPVDFQAGSSSLHQPDCVAYWFFDPMDVKRLSVKDVTRLGFPPVDVYTVMYGFYFHASAYAGLRRFHQAKGFDPDGLELARHLECPIYQISRKIDAPFAHVGGEELYAEDEENGRDSVKMNNDSERFPVNPEDEWEDAQTVACENINDLEDVHDSNLKAQNEELESPPLLDKMPAMSFKLLIAVQLALTSCLAFCWLYEPWYGRAMYEKSSFRHDKTRSILVGCI</sequence>
<keyword evidence="2" id="KW-0812">Transmembrane</keyword>
<dbReference type="OrthoDB" id="2943400at2759"/>
<reference evidence="3" key="1">
    <citation type="submission" date="2020-05" db="EMBL/GenBank/DDBJ databases">
        <title>Mycena genomes resolve the evolution of fungal bioluminescence.</title>
        <authorList>
            <person name="Tsai I.J."/>
        </authorList>
    </citation>
    <scope>NUCLEOTIDE SEQUENCE</scope>
    <source>
        <strain evidence="3">CCC161011</strain>
    </source>
</reference>
<gene>
    <name evidence="3" type="ORF">MVEN_02218900</name>
</gene>
<comment type="caution">
    <text evidence="3">The sequence shown here is derived from an EMBL/GenBank/DDBJ whole genome shotgun (WGS) entry which is preliminary data.</text>
</comment>
<keyword evidence="2" id="KW-1133">Transmembrane helix</keyword>
<dbReference type="Proteomes" id="UP000620124">
    <property type="component" value="Unassembled WGS sequence"/>
</dbReference>
<feature type="compositionally biased region" description="Basic and acidic residues" evidence="1">
    <location>
        <begin position="129"/>
        <end position="141"/>
    </location>
</feature>
<keyword evidence="2" id="KW-0472">Membrane</keyword>
<evidence type="ECO:0000256" key="2">
    <source>
        <dbReference type="SAM" id="Phobius"/>
    </source>
</evidence>
<accession>A0A8H6X6W1</accession>
<organism evidence="3 4">
    <name type="scientific">Mycena venus</name>
    <dbReference type="NCBI Taxonomy" id="2733690"/>
    <lineage>
        <taxon>Eukaryota</taxon>
        <taxon>Fungi</taxon>
        <taxon>Dikarya</taxon>
        <taxon>Basidiomycota</taxon>
        <taxon>Agaricomycotina</taxon>
        <taxon>Agaricomycetes</taxon>
        <taxon>Agaricomycetidae</taxon>
        <taxon>Agaricales</taxon>
        <taxon>Marasmiineae</taxon>
        <taxon>Mycenaceae</taxon>
        <taxon>Mycena</taxon>
    </lineage>
</organism>
<keyword evidence="4" id="KW-1185">Reference proteome</keyword>
<evidence type="ECO:0000313" key="4">
    <source>
        <dbReference type="Proteomes" id="UP000620124"/>
    </source>
</evidence>
<dbReference type="EMBL" id="JACAZI010000024">
    <property type="protein sequence ID" value="KAF7335640.1"/>
    <property type="molecule type" value="Genomic_DNA"/>
</dbReference>
<evidence type="ECO:0000256" key="1">
    <source>
        <dbReference type="SAM" id="MobiDB-lite"/>
    </source>
</evidence>
<evidence type="ECO:0000313" key="3">
    <source>
        <dbReference type="EMBL" id="KAF7335640.1"/>
    </source>
</evidence>